<keyword evidence="1" id="KW-0677">Repeat</keyword>
<proteinExistence type="predicted"/>
<dbReference type="CDD" id="cd15482">
    <property type="entry name" value="Sialidase_non-viral"/>
    <property type="match status" value="1"/>
</dbReference>
<dbReference type="Gene3D" id="2.130.10.10">
    <property type="entry name" value="YVTN repeat-like/Quinoprotein amine dehydrogenase"/>
    <property type="match status" value="3"/>
</dbReference>
<evidence type="ECO:0000256" key="2">
    <source>
        <dbReference type="SAM" id="SignalP"/>
    </source>
</evidence>
<gene>
    <name evidence="4" type="ORF">FHS57_003787</name>
</gene>
<reference evidence="4 5" key="1">
    <citation type="submission" date="2020-08" db="EMBL/GenBank/DDBJ databases">
        <title>Genomic Encyclopedia of Type Strains, Phase IV (KMG-IV): sequencing the most valuable type-strain genomes for metagenomic binning, comparative biology and taxonomic classification.</title>
        <authorList>
            <person name="Goeker M."/>
        </authorList>
    </citation>
    <scope>NUCLEOTIDE SEQUENCE [LARGE SCALE GENOMIC DNA]</scope>
    <source>
        <strain evidence="4 5">DSM 17976</strain>
    </source>
</reference>
<dbReference type="EMBL" id="JACIBY010000008">
    <property type="protein sequence ID" value="MBB3839776.1"/>
    <property type="molecule type" value="Genomic_DNA"/>
</dbReference>
<dbReference type="Proteomes" id="UP000541352">
    <property type="component" value="Unassembled WGS sequence"/>
</dbReference>
<protein>
    <submittedName>
        <fullName evidence="4">Photosystem II stability/assembly factor-like uncharacterized protein</fullName>
    </submittedName>
</protein>
<dbReference type="SUPFAM" id="SSF50939">
    <property type="entry name" value="Sialidases"/>
    <property type="match status" value="1"/>
</dbReference>
<evidence type="ECO:0000256" key="1">
    <source>
        <dbReference type="ARBA" id="ARBA00022737"/>
    </source>
</evidence>
<feature type="signal peptide" evidence="2">
    <location>
        <begin position="1"/>
        <end position="19"/>
    </location>
</feature>
<dbReference type="InterPro" id="IPR015943">
    <property type="entry name" value="WD40/YVTN_repeat-like_dom_sf"/>
</dbReference>
<dbReference type="RefSeq" id="WP_183976321.1">
    <property type="nucleotide sequence ID" value="NZ_JACIBY010000008.1"/>
</dbReference>
<dbReference type="Pfam" id="PF15902">
    <property type="entry name" value="Sortilin-Vps10"/>
    <property type="match status" value="1"/>
</dbReference>
<organism evidence="4 5">
    <name type="scientific">Runella defluvii</name>
    <dbReference type="NCBI Taxonomy" id="370973"/>
    <lineage>
        <taxon>Bacteria</taxon>
        <taxon>Pseudomonadati</taxon>
        <taxon>Bacteroidota</taxon>
        <taxon>Cytophagia</taxon>
        <taxon>Cytophagales</taxon>
        <taxon>Spirosomataceae</taxon>
        <taxon>Runella</taxon>
    </lineage>
</organism>
<keyword evidence="5" id="KW-1185">Reference proteome</keyword>
<feature type="domain" description="Sortilin N-terminal" evidence="3">
    <location>
        <begin position="100"/>
        <end position="214"/>
    </location>
</feature>
<dbReference type="SUPFAM" id="SSF110296">
    <property type="entry name" value="Oligoxyloglucan reducing end-specific cellobiohydrolase"/>
    <property type="match status" value="1"/>
</dbReference>
<dbReference type="AlphaFoldDB" id="A0A7W6ERU9"/>
<dbReference type="InterPro" id="IPR036278">
    <property type="entry name" value="Sialidase_sf"/>
</dbReference>
<evidence type="ECO:0000313" key="4">
    <source>
        <dbReference type="EMBL" id="MBB3839776.1"/>
    </source>
</evidence>
<dbReference type="InterPro" id="IPR031778">
    <property type="entry name" value="Sortilin_N"/>
</dbReference>
<keyword evidence="2" id="KW-0732">Signal</keyword>
<dbReference type="InterPro" id="IPR002860">
    <property type="entry name" value="BNR_rpt"/>
</dbReference>
<evidence type="ECO:0000259" key="3">
    <source>
        <dbReference type="Pfam" id="PF15902"/>
    </source>
</evidence>
<name>A0A7W6ERU9_9BACT</name>
<feature type="chain" id="PRO_5031548726" evidence="2">
    <location>
        <begin position="20"/>
        <end position="342"/>
    </location>
</feature>
<dbReference type="PANTHER" id="PTHR47199">
    <property type="entry name" value="PHOTOSYSTEM II STABILITY/ASSEMBLY FACTOR HCF136, CHLOROPLASTIC"/>
    <property type="match status" value="1"/>
</dbReference>
<comment type="caution">
    <text evidence="4">The sequence shown here is derived from an EMBL/GenBank/DDBJ whole genome shotgun (WGS) entry which is preliminary data.</text>
</comment>
<sequence length="342" mass="36601">MKFIASFFLLQLSLYVSYAQWTPQNSGTDAHFRSISAVNEKIVWAGGAKGTVLHTVNGGTTWEVLHVQDAEKLDFRGIHGLDAQTAVAVSAGLAEEGQARIFRTNDGGKTWKEVWQTTEKGVFLDGISFWDAKNGLIFGDPIGTKIYLLKTADGGQTWQRISPSQLPENKAGEAAFAASNSTMVLQGKKNVWIGTGGSDHARVFYSTDRGTTWQVTDTPMAANASSGIFGLNFWDAKNGIAVGGNYKADKDASDNVIVTHDGGQTWQKATPTQPAGLKEAVRKLKNGYLVAVGPAGTSLSKDNGQTWQALTNAPVGLHAMTCVGNACWAIGAKGTLVYLRFP</sequence>
<accession>A0A7W6ERU9</accession>
<dbReference type="PANTHER" id="PTHR47199:SF2">
    <property type="entry name" value="PHOTOSYSTEM II STABILITY_ASSEMBLY FACTOR HCF136, CHLOROPLASTIC"/>
    <property type="match status" value="1"/>
</dbReference>
<dbReference type="Pfam" id="PF02012">
    <property type="entry name" value="BNR"/>
    <property type="match status" value="1"/>
</dbReference>
<evidence type="ECO:0000313" key="5">
    <source>
        <dbReference type="Proteomes" id="UP000541352"/>
    </source>
</evidence>